<feature type="transmembrane region" description="Helical" evidence="5">
    <location>
        <begin position="237"/>
        <end position="254"/>
    </location>
</feature>
<feature type="transmembrane region" description="Helical" evidence="5">
    <location>
        <begin position="115"/>
        <end position="133"/>
    </location>
</feature>
<organism evidence="7 8">
    <name type="scientific">Kutzneria kofuensis</name>
    <dbReference type="NCBI Taxonomy" id="103725"/>
    <lineage>
        <taxon>Bacteria</taxon>
        <taxon>Bacillati</taxon>
        <taxon>Actinomycetota</taxon>
        <taxon>Actinomycetes</taxon>
        <taxon>Pseudonocardiales</taxon>
        <taxon>Pseudonocardiaceae</taxon>
        <taxon>Kutzneria</taxon>
    </lineage>
</organism>
<dbReference type="AlphaFoldDB" id="A0A7W9KE38"/>
<gene>
    <name evidence="7" type="ORF">BJ998_001330</name>
</gene>
<sequence>MTVTENPVVRPRIWAAVLGVAVLAQTVSAMDSSVLNLAVKTLADPVAGLGAGTGELAWAISAYTVVYAAAMFAGGALADRFGPRWALCAGLVVFMVTSTVAAFSVTPLELVLCRGGMGVGAALITPATLSVALRASQPAQRPKAVAIWASAAAVGLAIGPIVGGLLLSRLWWGSVFLLNVPVTLICLVGTALWVPRLHVAQKRPLDWPGLVLSFGGLLGVVYGVIQIGGDVGWDSPSVLAPLLAGLLLLAVFAVQQSRSKAPSFDVRLFLRRRFAGGGLVLTVAFFGITGQLFYASFYLQDVLGLSPLGAGLAIAPTAAGILAGNLWAPALVRRWSVRGVASVGMIVTVGTLACYLVFDASTPIVLFGLMMLVQGFSMGTVVVPATSAAMDDLPAERSGAGSAVTSGLRQLGGTLGIAVGSTILSAWYRSGLRPALSGLPDDLAQQALGSAQAALSVARAAGRPELAEAATSAYLHAMRVTAGTSAVLCLSGLVLIAVCLGGTSD</sequence>
<dbReference type="Proteomes" id="UP000585638">
    <property type="component" value="Unassembled WGS sequence"/>
</dbReference>
<feature type="domain" description="Major facilitator superfamily (MFS) profile" evidence="6">
    <location>
        <begin position="17"/>
        <end position="504"/>
    </location>
</feature>
<feature type="transmembrane region" description="Helical" evidence="5">
    <location>
        <begin position="145"/>
        <end position="165"/>
    </location>
</feature>
<evidence type="ECO:0000313" key="7">
    <source>
        <dbReference type="EMBL" id="MBB5890134.1"/>
    </source>
</evidence>
<keyword evidence="2 5" id="KW-0812">Transmembrane</keyword>
<dbReference type="InterPro" id="IPR020846">
    <property type="entry name" value="MFS_dom"/>
</dbReference>
<evidence type="ECO:0000256" key="5">
    <source>
        <dbReference type="SAM" id="Phobius"/>
    </source>
</evidence>
<proteinExistence type="predicted"/>
<dbReference type="PANTHER" id="PTHR42718:SF42">
    <property type="entry name" value="EXPORT PROTEIN"/>
    <property type="match status" value="1"/>
</dbReference>
<dbReference type="RefSeq" id="WP_184859418.1">
    <property type="nucleotide sequence ID" value="NZ_BAAAWY010000025.1"/>
</dbReference>
<dbReference type="GO" id="GO:0005886">
    <property type="term" value="C:plasma membrane"/>
    <property type="evidence" value="ECO:0007669"/>
    <property type="project" value="UniProtKB-SubCell"/>
</dbReference>
<evidence type="ECO:0000259" key="6">
    <source>
        <dbReference type="PROSITE" id="PS50850"/>
    </source>
</evidence>
<dbReference type="PRINTS" id="PR01036">
    <property type="entry name" value="TCRTETB"/>
</dbReference>
<name>A0A7W9KE38_9PSEU</name>
<feature type="transmembrane region" description="Helical" evidence="5">
    <location>
        <begin position="482"/>
        <end position="503"/>
    </location>
</feature>
<dbReference type="PROSITE" id="PS50850">
    <property type="entry name" value="MFS"/>
    <property type="match status" value="1"/>
</dbReference>
<feature type="transmembrane region" description="Helical" evidence="5">
    <location>
        <begin position="340"/>
        <end position="358"/>
    </location>
</feature>
<keyword evidence="4 5" id="KW-0472">Membrane</keyword>
<keyword evidence="3 5" id="KW-1133">Transmembrane helix</keyword>
<feature type="transmembrane region" description="Helical" evidence="5">
    <location>
        <begin position="56"/>
        <end position="78"/>
    </location>
</feature>
<dbReference type="Pfam" id="PF07690">
    <property type="entry name" value="MFS_1"/>
    <property type="match status" value="1"/>
</dbReference>
<reference evidence="7 8" key="1">
    <citation type="submission" date="2020-08" db="EMBL/GenBank/DDBJ databases">
        <title>Sequencing the genomes of 1000 actinobacteria strains.</title>
        <authorList>
            <person name="Klenk H.-P."/>
        </authorList>
    </citation>
    <scope>NUCLEOTIDE SEQUENCE [LARGE SCALE GENOMIC DNA]</scope>
    <source>
        <strain evidence="7 8">DSM 43851</strain>
    </source>
</reference>
<dbReference type="SUPFAM" id="SSF103473">
    <property type="entry name" value="MFS general substrate transporter"/>
    <property type="match status" value="1"/>
</dbReference>
<feature type="transmembrane region" description="Helical" evidence="5">
    <location>
        <begin position="364"/>
        <end position="390"/>
    </location>
</feature>
<dbReference type="Gene3D" id="1.20.1720.10">
    <property type="entry name" value="Multidrug resistance protein D"/>
    <property type="match status" value="1"/>
</dbReference>
<dbReference type="CDD" id="cd17321">
    <property type="entry name" value="MFS_MMR_MDR_like"/>
    <property type="match status" value="1"/>
</dbReference>
<comment type="caution">
    <text evidence="7">The sequence shown here is derived from an EMBL/GenBank/DDBJ whole genome shotgun (WGS) entry which is preliminary data.</text>
</comment>
<feature type="transmembrane region" description="Helical" evidence="5">
    <location>
        <begin position="207"/>
        <end position="225"/>
    </location>
</feature>
<dbReference type="GO" id="GO:0022857">
    <property type="term" value="F:transmembrane transporter activity"/>
    <property type="evidence" value="ECO:0007669"/>
    <property type="project" value="InterPro"/>
</dbReference>
<keyword evidence="8" id="KW-1185">Reference proteome</keyword>
<dbReference type="PANTHER" id="PTHR42718">
    <property type="entry name" value="MAJOR FACILITATOR SUPERFAMILY MULTIDRUG TRANSPORTER MFSC"/>
    <property type="match status" value="1"/>
</dbReference>
<dbReference type="Gene3D" id="1.20.1250.20">
    <property type="entry name" value="MFS general substrate transporter like domains"/>
    <property type="match status" value="1"/>
</dbReference>
<feature type="transmembrane region" description="Helical" evidence="5">
    <location>
        <begin position="274"/>
        <end position="296"/>
    </location>
</feature>
<feature type="transmembrane region" description="Helical" evidence="5">
    <location>
        <begin position="308"/>
        <end position="328"/>
    </location>
</feature>
<dbReference type="EMBL" id="JACHIR010000001">
    <property type="protein sequence ID" value="MBB5890134.1"/>
    <property type="molecule type" value="Genomic_DNA"/>
</dbReference>
<dbReference type="InterPro" id="IPR011701">
    <property type="entry name" value="MFS"/>
</dbReference>
<evidence type="ECO:0000256" key="2">
    <source>
        <dbReference type="ARBA" id="ARBA00022692"/>
    </source>
</evidence>
<comment type="subcellular location">
    <subcellularLocation>
        <location evidence="1">Cell membrane</location>
        <topology evidence="1">Multi-pass membrane protein</topology>
    </subcellularLocation>
</comment>
<evidence type="ECO:0000256" key="1">
    <source>
        <dbReference type="ARBA" id="ARBA00004651"/>
    </source>
</evidence>
<feature type="transmembrane region" description="Helical" evidence="5">
    <location>
        <begin position="85"/>
        <end position="103"/>
    </location>
</feature>
<accession>A0A7W9KE38</accession>
<evidence type="ECO:0000256" key="4">
    <source>
        <dbReference type="ARBA" id="ARBA00023136"/>
    </source>
</evidence>
<dbReference type="InterPro" id="IPR036259">
    <property type="entry name" value="MFS_trans_sf"/>
</dbReference>
<evidence type="ECO:0000256" key="3">
    <source>
        <dbReference type="ARBA" id="ARBA00022989"/>
    </source>
</evidence>
<feature type="transmembrane region" description="Helical" evidence="5">
    <location>
        <begin position="171"/>
        <end position="195"/>
    </location>
</feature>
<protein>
    <submittedName>
        <fullName evidence="7">EmrB/QacA subfamily drug resistance transporter</fullName>
    </submittedName>
</protein>
<evidence type="ECO:0000313" key="8">
    <source>
        <dbReference type="Proteomes" id="UP000585638"/>
    </source>
</evidence>
<feature type="transmembrane region" description="Helical" evidence="5">
    <location>
        <begin position="411"/>
        <end position="428"/>
    </location>
</feature>